<dbReference type="AlphaFoldDB" id="A0A3L7J4X1"/>
<comment type="similarity">
    <text evidence="2">Belongs to the glycosyl hydrolase 20 family.</text>
</comment>
<sequence length="512" mass="54841">MRHPTGSILPLPTEQHVPAGAPPFILTSASRIYATDAVASVSTYLATILRKSTGFSVPVVTAEGVGSAAGTGNNDQSGHDITLLLDSDDKAEVGDEGYVLETSANGALITAPTAAGLFYGVQSLRQLFPAELEEHSVQSRAWEAIATSIVDRPRFRYRGAMLDVARHFFDATEVCAFLDDLALFKINVLHLHLTDDQGWRLAIESRPELAEVGGANEVDGGPGGFYSRDDFARIVEHAAARFITIVPEIDVPGHTNAALSALPELNPSGKAAAPYTGTEVGFSSLDTSSETTWAFLDDVIREVAEQTPGPWLHFGGDESHATDPADYREFVARASRLVASHGKIPVAWHEAGISTDLAPGTVGQYWSFLIPENDSAERALSFVRQGGSLILSPADVAYLDMTYDESSPIGLSWAAGSTSVQEAYEWEPTNILPDAASAILGIEAPLWTETVRSRADIDYLVFPRLLAVAEIAWSVAPSESTRRAWSDFAARLEAFGPRFDALGIRPGGTVST</sequence>
<feature type="domain" description="Glycoside hydrolase family 20 catalytic" evidence="7">
    <location>
        <begin position="155"/>
        <end position="474"/>
    </location>
</feature>
<protein>
    <recommendedName>
        <fullName evidence="3">beta-N-acetylhexosaminidase</fullName>
        <ecNumber evidence="3">3.2.1.52</ecNumber>
    </recommendedName>
</protein>
<keyword evidence="5" id="KW-0326">Glycosidase</keyword>
<dbReference type="Pfam" id="PF02838">
    <property type="entry name" value="Glyco_hydro_20b"/>
    <property type="match status" value="1"/>
</dbReference>
<dbReference type="InterPro" id="IPR025705">
    <property type="entry name" value="Beta_hexosaminidase_sua/sub"/>
</dbReference>
<organism evidence="9 10">
    <name type="scientific">Mycetocola zhadangensis</name>
    <dbReference type="NCBI Taxonomy" id="1164595"/>
    <lineage>
        <taxon>Bacteria</taxon>
        <taxon>Bacillati</taxon>
        <taxon>Actinomycetota</taxon>
        <taxon>Actinomycetes</taxon>
        <taxon>Micrococcales</taxon>
        <taxon>Microbacteriaceae</taxon>
        <taxon>Mycetocola</taxon>
    </lineage>
</organism>
<keyword evidence="4" id="KW-0378">Hydrolase</keyword>
<evidence type="ECO:0000256" key="4">
    <source>
        <dbReference type="ARBA" id="ARBA00022801"/>
    </source>
</evidence>
<proteinExistence type="inferred from homology"/>
<dbReference type="GO" id="GO:0016020">
    <property type="term" value="C:membrane"/>
    <property type="evidence" value="ECO:0007669"/>
    <property type="project" value="TreeGrafter"/>
</dbReference>
<evidence type="ECO:0000256" key="1">
    <source>
        <dbReference type="ARBA" id="ARBA00001231"/>
    </source>
</evidence>
<reference evidence="9 10" key="1">
    <citation type="submission" date="2018-10" db="EMBL/GenBank/DDBJ databases">
        <authorList>
            <person name="Li J."/>
        </authorList>
    </citation>
    <scope>NUCLEOTIDE SEQUENCE [LARGE SCALE GENOMIC DNA]</scope>
    <source>
        <strain evidence="9 10">ZD1-4</strain>
    </source>
</reference>
<dbReference type="InterPro" id="IPR017853">
    <property type="entry name" value="GH"/>
</dbReference>
<dbReference type="GO" id="GO:0004563">
    <property type="term" value="F:beta-N-acetylhexosaminidase activity"/>
    <property type="evidence" value="ECO:0007669"/>
    <property type="project" value="UniProtKB-EC"/>
</dbReference>
<dbReference type="Gene3D" id="3.20.20.80">
    <property type="entry name" value="Glycosidases"/>
    <property type="match status" value="1"/>
</dbReference>
<feature type="active site" description="Proton donor" evidence="6">
    <location>
        <position position="318"/>
    </location>
</feature>
<dbReference type="OrthoDB" id="9763537at2"/>
<dbReference type="Gene3D" id="3.30.379.10">
    <property type="entry name" value="Chitobiase/beta-hexosaminidase domain 2-like"/>
    <property type="match status" value="1"/>
</dbReference>
<dbReference type="PANTHER" id="PTHR22600:SF57">
    <property type="entry name" value="BETA-N-ACETYLHEXOSAMINIDASE"/>
    <property type="match status" value="1"/>
</dbReference>
<dbReference type="InterPro" id="IPR029018">
    <property type="entry name" value="Hex-like_dom2"/>
</dbReference>
<evidence type="ECO:0000313" key="10">
    <source>
        <dbReference type="Proteomes" id="UP000282460"/>
    </source>
</evidence>
<name>A0A3L7J4X1_9MICO</name>
<dbReference type="EMBL" id="RCWJ01000001">
    <property type="protein sequence ID" value="RLQ85499.1"/>
    <property type="molecule type" value="Genomic_DNA"/>
</dbReference>
<evidence type="ECO:0000256" key="3">
    <source>
        <dbReference type="ARBA" id="ARBA00012663"/>
    </source>
</evidence>
<dbReference type="SUPFAM" id="SSF55545">
    <property type="entry name" value="beta-N-acetylhexosaminidase-like domain"/>
    <property type="match status" value="1"/>
</dbReference>
<dbReference type="PRINTS" id="PR00738">
    <property type="entry name" value="GLHYDRLASE20"/>
</dbReference>
<comment type="caution">
    <text evidence="9">The sequence shown here is derived from an EMBL/GenBank/DDBJ whole genome shotgun (WGS) entry which is preliminary data.</text>
</comment>
<accession>A0A3L7J4X1</accession>
<dbReference type="EC" id="3.2.1.52" evidence="3"/>
<dbReference type="GO" id="GO:0005975">
    <property type="term" value="P:carbohydrate metabolic process"/>
    <property type="evidence" value="ECO:0007669"/>
    <property type="project" value="InterPro"/>
</dbReference>
<dbReference type="Pfam" id="PF00728">
    <property type="entry name" value="Glyco_hydro_20"/>
    <property type="match status" value="1"/>
</dbReference>
<comment type="catalytic activity">
    <reaction evidence="1">
        <text>Hydrolysis of terminal non-reducing N-acetyl-D-hexosamine residues in N-acetyl-beta-D-hexosaminides.</text>
        <dbReference type="EC" id="3.2.1.52"/>
    </reaction>
</comment>
<keyword evidence="10" id="KW-1185">Reference proteome</keyword>
<evidence type="ECO:0000259" key="7">
    <source>
        <dbReference type="Pfam" id="PF00728"/>
    </source>
</evidence>
<dbReference type="PANTHER" id="PTHR22600">
    <property type="entry name" value="BETA-HEXOSAMINIDASE"/>
    <property type="match status" value="1"/>
</dbReference>
<dbReference type="Proteomes" id="UP000282460">
    <property type="component" value="Unassembled WGS sequence"/>
</dbReference>
<evidence type="ECO:0000256" key="6">
    <source>
        <dbReference type="PIRSR" id="PIRSR625705-1"/>
    </source>
</evidence>
<dbReference type="RefSeq" id="WP_121657864.1">
    <property type="nucleotide sequence ID" value="NZ_BMEK01000001.1"/>
</dbReference>
<evidence type="ECO:0000256" key="2">
    <source>
        <dbReference type="ARBA" id="ARBA00006285"/>
    </source>
</evidence>
<dbReference type="GO" id="GO:0030203">
    <property type="term" value="P:glycosaminoglycan metabolic process"/>
    <property type="evidence" value="ECO:0007669"/>
    <property type="project" value="TreeGrafter"/>
</dbReference>
<dbReference type="InterPro" id="IPR015883">
    <property type="entry name" value="Glyco_hydro_20_cat"/>
</dbReference>
<dbReference type="CDD" id="cd06568">
    <property type="entry name" value="GH20_SpHex_like"/>
    <property type="match status" value="1"/>
</dbReference>
<evidence type="ECO:0000259" key="8">
    <source>
        <dbReference type="Pfam" id="PF02838"/>
    </source>
</evidence>
<feature type="domain" description="Beta-hexosaminidase bacterial type N-terminal" evidence="8">
    <location>
        <begin position="7"/>
        <end position="133"/>
    </location>
</feature>
<evidence type="ECO:0000313" key="9">
    <source>
        <dbReference type="EMBL" id="RLQ85499.1"/>
    </source>
</evidence>
<dbReference type="InterPro" id="IPR015882">
    <property type="entry name" value="HEX_bac_N"/>
</dbReference>
<gene>
    <name evidence="9" type="ORF">D9V28_00985</name>
</gene>
<evidence type="ECO:0000256" key="5">
    <source>
        <dbReference type="ARBA" id="ARBA00023295"/>
    </source>
</evidence>
<dbReference type="SUPFAM" id="SSF51445">
    <property type="entry name" value="(Trans)glycosidases"/>
    <property type="match status" value="1"/>
</dbReference>